<organism evidence="1 2">
    <name type="scientific">Lunatimonas lonarensis</name>
    <dbReference type="NCBI Taxonomy" id="1232681"/>
    <lineage>
        <taxon>Bacteria</taxon>
        <taxon>Pseudomonadati</taxon>
        <taxon>Bacteroidota</taxon>
        <taxon>Cytophagia</taxon>
        <taxon>Cytophagales</taxon>
        <taxon>Cyclobacteriaceae</taxon>
    </lineage>
</organism>
<dbReference type="EMBL" id="AQHR01000112">
    <property type="protein sequence ID" value="EON75051.1"/>
    <property type="molecule type" value="Genomic_DNA"/>
</dbReference>
<dbReference type="STRING" id="1232681.ADIS_4540"/>
<dbReference type="AlphaFoldDB" id="R7ZLS8"/>
<reference evidence="1 2" key="1">
    <citation type="submission" date="2013-02" db="EMBL/GenBank/DDBJ databases">
        <title>A novel strain isolated from Lonar lake, Maharashtra, India.</title>
        <authorList>
            <person name="Singh A."/>
        </authorList>
    </citation>
    <scope>NUCLEOTIDE SEQUENCE [LARGE SCALE GENOMIC DNA]</scope>
    <source>
        <strain evidence="1 2">AK24</strain>
    </source>
</reference>
<proteinExistence type="predicted"/>
<evidence type="ECO:0000313" key="2">
    <source>
        <dbReference type="Proteomes" id="UP000013909"/>
    </source>
</evidence>
<dbReference type="RefSeq" id="WP_010856653.1">
    <property type="nucleotide sequence ID" value="NZ_AQHR01000112.1"/>
</dbReference>
<gene>
    <name evidence="1" type="ORF">ADIS_4540</name>
</gene>
<evidence type="ECO:0000313" key="1">
    <source>
        <dbReference type="EMBL" id="EON75051.1"/>
    </source>
</evidence>
<keyword evidence="2" id="KW-1185">Reference proteome</keyword>
<dbReference type="OrthoDB" id="1093345at2"/>
<comment type="caution">
    <text evidence="1">The sequence shown here is derived from an EMBL/GenBank/DDBJ whole genome shotgun (WGS) entry which is preliminary data.</text>
</comment>
<dbReference type="Proteomes" id="UP000013909">
    <property type="component" value="Unassembled WGS sequence"/>
</dbReference>
<protein>
    <submittedName>
        <fullName evidence="1">Uncharacterized protein</fullName>
    </submittedName>
</protein>
<accession>R7ZLS8</accession>
<name>R7ZLS8_9BACT</name>
<sequence>MRNLKRFLFLSLALLLGTAGFLFWKNGFFYSKIDPYRLIPGNSVFVFETREVVREWNQFVSQPFWKGLSDIPVLKSLESQLLRMDSLAGKAGVLERTWRGKQFLVSLHPTGKEEFDFLFAVGFEDKGVPELVRLLESHIAPENQPKSRNYSGVTLWEYQPELSQRTLTYGFYKNVLVASFTSFLTEDAIRTAKSGDHQDFKGTYPRLFQGKLSDGDVGQLRIASNGLGRLIRGVSSMLGDELAGDLESIEFGAVLRPSYSENTFSLIGSTVSFGSAIVGDPLNSAPLASEAFNQISNRTAVMRVLNTQHILKGTMPATRSHKVKSTVYADVHREFEHRDFFDGVSEQAIYMALESPNTEALDRVLVLPVKKSGQSFQLIKDFVQVLLKQENVQQEMDFHLGKEIIGIGVEAFPLHIYNGVFDGFTRTYVTEANGYLVFANSLRVLKNYLDDLYNDNTWGKSVSKMSFANRFNGNIPFVQWVDFPKFYNQLVRSTTPNWSSVFQKHGASFGTLSLFSFEVGTSKSLENLQISFQFGAGANAPSGASALTLSSSTRFNFPLSFGPTALRNFTDRSTEYLVQDERNTIYLVGLEGNLVFSHELDFPVISEVFQIDFYKNEKLQLIFACEDGLYGFDRLGNLLPGYPIALPQGRRLAYMNLVDYESNMEYRYFVADELGDLYLLDKEGRLLEGWAPKHTSGPLADRPAHHRVLGVGDVMVSLHKNGSMELLTRRGESRTGHPLKLGDGVSTQYGMTDRGGSASQLVTVNTSGEVVSVNFNGELTYRSQLLRPDRETSFHVVNNQQRDGFLIVLHEFNKITVLNANESPLFEYPLLSDDLHFQWFSFGYEKDVFAVVDRVQEFCYLFDLKGDLLIAKPIESTGPISVTYSALRNEYIIALIYANQLRTYKLPL</sequence>